<accession>A0A5M6HLR0</accession>
<keyword evidence="2" id="KW-1185">Reference proteome</keyword>
<dbReference type="OrthoDB" id="7584850at2"/>
<reference evidence="1 2" key="1">
    <citation type="submission" date="2019-09" db="EMBL/GenBank/DDBJ databases">
        <title>Draft Whole-Genome sequence of Blastochloris sulfoviridis DSM 729.</title>
        <authorList>
            <person name="Meyer T.E."/>
            <person name="Kyndt J.A."/>
        </authorList>
    </citation>
    <scope>NUCLEOTIDE SEQUENCE [LARGE SCALE GENOMIC DNA]</scope>
    <source>
        <strain evidence="1 2">DSM 729</strain>
    </source>
</reference>
<comment type="caution">
    <text evidence="1">The sequence shown here is derived from an EMBL/GenBank/DDBJ whole genome shotgun (WGS) entry which is preliminary data.</text>
</comment>
<name>A0A5M6HLR0_9HYPH</name>
<sequence length="67" mass="7454">MPHAFVVEVDDATVGIVVRDGEGDDDFRFYASTHAVNALEQQRFRTPRAAQRAAQALLRGRRLSRAA</sequence>
<dbReference type="EMBL" id="VWPL01000042">
    <property type="protein sequence ID" value="KAA5596735.1"/>
    <property type="molecule type" value="Genomic_DNA"/>
</dbReference>
<evidence type="ECO:0000313" key="2">
    <source>
        <dbReference type="Proteomes" id="UP000323886"/>
    </source>
</evidence>
<gene>
    <name evidence="1" type="ORF">F1193_15405</name>
</gene>
<organism evidence="1 2">
    <name type="scientific">Blastochloris sulfoviridis</name>
    <dbReference type="NCBI Taxonomy" id="50712"/>
    <lineage>
        <taxon>Bacteria</taxon>
        <taxon>Pseudomonadati</taxon>
        <taxon>Pseudomonadota</taxon>
        <taxon>Alphaproteobacteria</taxon>
        <taxon>Hyphomicrobiales</taxon>
        <taxon>Blastochloridaceae</taxon>
        <taxon>Blastochloris</taxon>
    </lineage>
</organism>
<dbReference type="Proteomes" id="UP000323886">
    <property type="component" value="Unassembled WGS sequence"/>
</dbReference>
<dbReference type="AlphaFoldDB" id="A0A5M6HLR0"/>
<evidence type="ECO:0000313" key="1">
    <source>
        <dbReference type="EMBL" id="KAA5596735.1"/>
    </source>
</evidence>
<protein>
    <submittedName>
        <fullName evidence="1">Uncharacterized protein</fullName>
    </submittedName>
</protein>
<proteinExistence type="predicted"/>